<dbReference type="PANTHER" id="PTHR47219:SF9">
    <property type="entry name" value="GTPASE ACTIVATING PROTEIN AND CENTROSOME-ASSOCIATED, ISOFORM B"/>
    <property type="match status" value="1"/>
</dbReference>
<accession>A0A0G4EAX7</accession>
<dbReference type="GO" id="GO:0031267">
    <property type="term" value="F:small GTPase binding"/>
    <property type="evidence" value="ECO:0007669"/>
    <property type="project" value="TreeGrafter"/>
</dbReference>
<evidence type="ECO:0000313" key="3">
    <source>
        <dbReference type="EMBL" id="CEL92818.1"/>
    </source>
</evidence>
<dbReference type="Proteomes" id="UP000041254">
    <property type="component" value="Unassembled WGS sequence"/>
</dbReference>
<evidence type="ECO:0000313" key="4">
    <source>
        <dbReference type="Proteomes" id="UP000041254"/>
    </source>
</evidence>
<dbReference type="STRING" id="1169540.A0A0G4EAX7"/>
<dbReference type="InParanoid" id="A0A0G4EAX7"/>
<feature type="domain" description="Rab-GAP TBC" evidence="2">
    <location>
        <begin position="1"/>
        <end position="204"/>
    </location>
</feature>
<feature type="compositionally biased region" description="Basic and acidic residues" evidence="1">
    <location>
        <begin position="668"/>
        <end position="681"/>
    </location>
</feature>
<dbReference type="Gene3D" id="1.10.472.80">
    <property type="entry name" value="Ypt/Rab-GAP domain of gyp1p, domain 3"/>
    <property type="match status" value="1"/>
</dbReference>
<feature type="region of interest" description="Disordered" evidence="1">
    <location>
        <begin position="444"/>
        <end position="502"/>
    </location>
</feature>
<name>A0A0G4EAX7_VITBC</name>
<organism evidence="3 4">
    <name type="scientific">Vitrella brassicaformis (strain CCMP3155)</name>
    <dbReference type="NCBI Taxonomy" id="1169540"/>
    <lineage>
        <taxon>Eukaryota</taxon>
        <taxon>Sar</taxon>
        <taxon>Alveolata</taxon>
        <taxon>Colpodellida</taxon>
        <taxon>Vitrellaceae</taxon>
        <taxon>Vitrella</taxon>
    </lineage>
</organism>
<feature type="region of interest" description="Disordered" evidence="1">
    <location>
        <begin position="660"/>
        <end position="681"/>
    </location>
</feature>
<keyword evidence="4" id="KW-1185">Reference proteome</keyword>
<dbReference type="OrthoDB" id="294251at2759"/>
<evidence type="ECO:0000256" key="1">
    <source>
        <dbReference type="SAM" id="MobiDB-lite"/>
    </source>
</evidence>
<dbReference type="Gene3D" id="1.10.8.270">
    <property type="entry name" value="putative rabgap domain of human tbc1 domain family member 14 like domains"/>
    <property type="match status" value="1"/>
</dbReference>
<dbReference type="SUPFAM" id="SSF47923">
    <property type="entry name" value="Ypt/Rab-GAP domain of gyp1p"/>
    <property type="match status" value="2"/>
</dbReference>
<feature type="compositionally biased region" description="Basic and acidic residues" evidence="1">
    <location>
        <begin position="632"/>
        <end position="641"/>
    </location>
</feature>
<dbReference type="InterPro" id="IPR050302">
    <property type="entry name" value="Rab_GAP_TBC_domain"/>
</dbReference>
<dbReference type="InterPro" id="IPR000195">
    <property type="entry name" value="Rab-GAP-TBC_dom"/>
</dbReference>
<evidence type="ECO:0000259" key="2">
    <source>
        <dbReference type="PROSITE" id="PS50086"/>
    </source>
</evidence>
<dbReference type="Pfam" id="PF00566">
    <property type="entry name" value="RabGAP-TBC"/>
    <property type="match status" value="1"/>
</dbReference>
<dbReference type="PROSITE" id="PS50086">
    <property type="entry name" value="TBC_RABGAP"/>
    <property type="match status" value="1"/>
</dbReference>
<feature type="region of interest" description="Disordered" evidence="1">
    <location>
        <begin position="327"/>
        <end position="364"/>
    </location>
</feature>
<dbReference type="GO" id="GO:0005096">
    <property type="term" value="F:GTPase activator activity"/>
    <property type="evidence" value="ECO:0007669"/>
    <property type="project" value="TreeGrafter"/>
</dbReference>
<dbReference type="InterPro" id="IPR035969">
    <property type="entry name" value="Rab-GAP_TBC_sf"/>
</dbReference>
<sequence>MPPPSRWDEWKLMLGVRRFVLRAADKLAGSIVTQGGAPSPSAMYEWLLSQPCQYRALINIDVPRTLSCAKVLTDERKSMLTNILIAYANYDTSTGYIQGFGNIAVVLLVVSEWREEEAFWALVALMQGRGYRHFFKNDFRELTRYEKVFGYMLSRELPELEAHLTAVDFPPTRSITPKWFLSGFAQALPLNVVIPIWDRILAEGMPFIISVAMAMLAEMTPSLVRMDDKQTYHAFLHVKENSNFAGPQAAARLIHRAKRFPVPMPLQMYLLRTRDGFESDDDRFAHAKAVSESIRRLVRRHVRPPPIPPDTVLGQFLRHISLREAEEARERRRHSGSFQQPAEVSTPPARTDRSVTRDIRKNSSDSLVLSPNRAASVDPGKRRFIPVNARPPPPPYGLRPLMWRARAMPVPCCYMPSPNLQMPQMPQSGPAAIPLPPPMRAIPRPWRPPGAAPPLPNQVLKRDANADAPGTARVRGRSLSTVVEEEHGGEAGSSGEGAMSETDALPFNQNLDVAIGQLLDERAFLSQGGIRPPASLSDLMSFMPTPAIQEEPTHTNAAPSLSDTTSPDVQARQLVPPAPTENMINEATVRPHDNHPNDLPNDPIIPAVTRHIVGGSTERKASVGTDSTAVTAREREKEKEKEKKRRFTFTLRLPWGRRVGMGMGTCAGKDKERNGEKEKTRKGMRRVFSGVGRCFGRV</sequence>
<feature type="region of interest" description="Disordered" evidence="1">
    <location>
        <begin position="617"/>
        <end position="643"/>
    </location>
</feature>
<feature type="compositionally biased region" description="Pro residues" evidence="1">
    <location>
        <begin position="444"/>
        <end position="456"/>
    </location>
</feature>
<reference evidence="3 4" key="1">
    <citation type="submission" date="2014-11" db="EMBL/GenBank/DDBJ databases">
        <authorList>
            <person name="Zhu J."/>
            <person name="Qi W."/>
            <person name="Song R."/>
        </authorList>
    </citation>
    <scope>NUCLEOTIDE SEQUENCE [LARGE SCALE GENOMIC DNA]</scope>
</reference>
<proteinExistence type="predicted"/>
<gene>
    <name evidence="3" type="ORF">Vbra_20125</name>
</gene>
<protein>
    <recommendedName>
        <fullName evidence="2">Rab-GAP TBC domain-containing protein</fullName>
    </recommendedName>
</protein>
<feature type="compositionally biased region" description="Basic and acidic residues" evidence="1">
    <location>
        <begin position="350"/>
        <end position="363"/>
    </location>
</feature>
<dbReference type="PANTHER" id="PTHR47219">
    <property type="entry name" value="RAB GTPASE-ACTIVATING PROTEIN 1-LIKE"/>
    <property type="match status" value="1"/>
</dbReference>
<dbReference type="AlphaFoldDB" id="A0A0G4EAX7"/>
<dbReference type="EMBL" id="CDMY01000113">
    <property type="protein sequence ID" value="CEL92818.1"/>
    <property type="molecule type" value="Genomic_DNA"/>
</dbReference>
<dbReference type="SMART" id="SM00164">
    <property type="entry name" value="TBC"/>
    <property type="match status" value="1"/>
</dbReference>
<dbReference type="VEuPathDB" id="CryptoDB:Vbra_20125"/>